<dbReference type="SUPFAM" id="SSF103481">
    <property type="entry name" value="Multidrug resistance efflux transporter EmrE"/>
    <property type="match status" value="1"/>
</dbReference>
<dbReference type="PANTHER" id="PTHR12570:SF92">
    <property type="entry name" value="SPICHTHYIN, ISOFORM B"/>
    <property type="match status" value="1"/>
</dbReference>
<keyword evidence="3 5" id="KW-1133">Transmembrane helix</keyword>
<dbReference type="GO" id="GO:0016020">
    <property type="term" value="C:membrane"/>
    <property type="evidence" value="ECO:0007669"/>
    <property type="project" value="UniProtKB-SubCell"/>
</dbReference>
<dbReference type="InterPro" id="IPR037185">
    <property type="entry name" value="EmrE-like"/>
</dbReference>
<keyword evidence="4 5" id="KW-0472">Membrane</keyword>
<keyword evidence="7" id="KW-1185">Reference proteome</keyword>
<evidence type="ECO:0000256" key="5">
    <source>
        <dbReference type="SAM" id="Phobius"/>
    </source>
</evidence>
<evidence type="ECO:0000256" key="4">
    <source>
        <dbReference type="ARBA" id="ARBA00023136"/>
    </source>
</evidence>
<feature type="transmembrane region" description="Helical" evidence="5">
    <location>
        <begin position="244"/>
        <end position="263"/>
    </location>
</feature>
<evidence type="ECO:0000256" key="1">
    <source>
        <dbReference type="ARBA" id="ARBA00004141"/>
    </source>
</evidence>
<dbReference type="Pfam" id="PF05653">
    <property type="entry name" value="Mg_trans_NIPA"/>
    <property type="match status" value="1"/>
</dbReference>
<dbReference type="PANTHER" id="PTHR12570">
    <property type="match status" value="1"/>
</dbReference>
<protein>
    <recommendedName>
        <fullName evidence="8">Magnesium transporter</fullName>
    </recommendedName>
</protein>
<accession>A0A2T9Y944</accession>
<dbReference type="InterPro" id="IPR008521">
    <property type="entry name" value="Mg_trans_NIPA"/>
</dbReference>
<feature type="transmembrane region" description="Helical" evidence="5">
    <location>
        <begin position="6"/>
        <end position="29"/>
    </location>
</feature>
<sequence length="414" mass="45840">MDQKYIGMILAILSSIAIGSSFVLTKIGLNATSKKYGSATKGMAYVKNHIWWMGMTFMVIGELSNFAAYSFAPAILVTPLGALSVIVGAIFASFFLGERINHIGKCGIALCLLGSLQVVLNSPEDPHIDSVMQIMDYAVKTPFLLYTFINLCTLLVFVYVLSPRYGLKTPIVYLTICSIAGSFTVVACKALGIALKLTFSGHNQLFYLSTYVFFAGVLSCIAVQLNYFNKALEIFNTNIVTPTYYVLFTTLTIVATTILFQGFSGTVESFVFILSGFFILFIGVYLLNTSKESSKNICSRTSDDYSSLFDMEDFSGADMERDSTRAYSEDSATNDNGYTKINTSIYENDQTTPIIYDITKSQSPKNSHGMFTDNTLLNHKQRNSNDDTQYFDNSQQYQNDFFVNQPSPSPTSTL</sequence>
<evidence type="ECO:0000313" key="6">
    <source>
        <dbReference type="EMBL" id="PVU88863.1"/>
    </source>
</evidence>
<evidence type="ECO:0008006" key="8">
    <source>
        <dbReference type="Google" id="ProtNLM"/>
    </source>
</evidence>
<organism evidence="6 7">
    <name type="scientific">Smittium simulii</name>
    <dbReference type="NCBI Taxonomy" id="133385"/>
    <lineage>
        <taxon>Eukaryota</taxon>
        <taxon>Fungi</taxon>
        <taxon>Fungi incertae sedis</taxon>
        <taxon>Zoopagomycota</taxon>
        <taxon>Kickxellomycotina</taxon>
        <taxon>Harpellomycetes</taxon>
        <taxon>Harpellales</taxon>
        <taxon>Legeriomycetaceae</taxon>
        <taxon>Smittium</taxon>
    </lineage>
</organism>
<comment type="subcellular location">
    <subcellularLocation>
        <location evidence="1">Membrane</location>
        <topology evidence="1">Multi-pass membrane protein</topology>
    </subcellularLocation>
</comment>
<dbReference type="AlphaFoldDB" id="A0A2T9Y944"/>
<evidence type="ECO:0000256" key="3">
    <source>
        <dbReference type="ARBA" id="ARBA00022989"/>
    </source>
</evidence>
<evidence type="ECO:0000256" key="2">
    <source>
        <dbReference type="ARBA" id="ARBA00022692"/>
    </source>
</evidence>
<dbReference type="EMBL" id="MBFR01000353">
    <property type="protein sequence ID" value="PVU88863.1"/>
    <property type="molecule type" value="Genomic_DNA"/>
</dbReference>
<keyword evidence="2 5" id="KW-0812">Transmembrane</keyword>
<name>A0A2T9Y944_9FUNG</name>
<proteinExistence type="predicted"/>
<gene>
    <name evidence="6" type="ORF">BB561_005664</name>
</gene>
<evidence type="ECO:0000313" key="7">
    <source>
        <dbReference type="Proteomes" id="UP000245383"/>
    </source>
</evidence>
<reference evidence="6 7" key="1">
    <citation type="journal article" date="2018" name="MBio">
        <title>Comparative Genomics Reveals the Core Gene Toolbox for the Fungus-Insect Symbiosis.</title>
        <authorList>
            <person name="Wang Y."/>
            <person name="Stata M."/>
            <person name="Wang W."/>
            <person name="Stajich J.E."/>
            <person name="White M.M."/>
            <person name="Moncalvo J.M."/>
        </authorList>
    </citation>
    <scope>NUCLEOTIDE SEQUENCE [LARGE SCALE GENOMIC DNA]</scope>
    <source>
        <strain evidence="6 7">SWE-8-4</strain>
    </source>
</reference>
<dbReference type="GO" id="GO:0015095">
    <property type="term" value="F:magnesium ion transmembrane transporter activity"/>
    <property type="evidence" value="ECO:0007669"/>
    <property type="project" value="InterPro"/>
</dbReference>
<feature type="transmembrane region" description="Helical" evidence="5">
    <location>
        <begin position="143"/>
        <end position="161"/>
    </location>
</feature>
<dbReference type="OrthoDB" id="6428174at2759"/>
<feature type="transmembrane region" description="Helical" evidence="5">
    <location>
        <begin position="269"/>
        <end position="287"/>
    </location>
</feature>
<feature type="transmembrane region" description="Helical" evidence="5">
    <location>
        <begin position="173"/>
        <end position="199"/>
    </location>
</feature>
<feature type="transmembrane region" description="Helical" evidence="5">
    <location>
        <begin position="205"/>
        <end position="223"/>
    </location>
</feature>
<feature type="transmembrane region" description="Helical" evidence="5">
    <location>
        <begin position="75"/>
        <end position="96"/>
    </location>
</feature>
<feature type="transmembrane region" description="Helical" evidence="5">
    <location>
        <begin position="50"/>
        <end position="69"/>
    </location>
</feature>
<dbReference type="Proteomes" id="UP000245383">
    <property type="component" value="Unassembled WGS sequence"/>
</dbReference>
<comment type="caution">
    <text evidence="6">The sequence shown here is derived from an EMBL/GenBank/DDBJ whole genome shotgun (WGS) entry which is preliminary data.</text>
</comment>